<dbReference type="PANTHER" id="PTHR38098:SF1">
    <property type="entry name" value="LPS-ASSEMBLY LIPOPROTEIN LPTE"/>
    <property type="match status" value="1"/>
</dbReference>
<dbReference type="InterPro" id="IPR007485">
    <property type="entry name" value="LPS_assembly_LptE"/>
</dbReference>
<keyword evidence="9" id="KW-1185">Reference proteome</keyword>
<dbReference type="GO" id="GO:1990351">
    <property type="term" value="C:transporter complex"/>
    <property type="evidence" value="ECO:0007669"/>
    <property type="project" value="TreeGrafter"/>
</dbReference>
<keyword evidence="5 6" id="KW-0449">Lipoprotein</keyword>
<evidence type="ECO:0000313" key="8">
    <source>
        <dbReference type="EMBL" id="MBC5849773.1"/>
    </source>
</evidence>
<evidence type="ECO:0000313" key="9">
    <source>
        <dbReference type="Proteomes" id="UP000615796"/>
    </source>
</evidence>
<dbReference type="GeneID" id="79887291"/>
<keyword evidence="1 6" id="KW-0732">Signal</keyword>
<comment type="similarity">
    <text evidence="6">Belongs to the LptE lipoprotein family.</text>
</comment>
<dbReference type="GO" id="GO:0009279">
    <property type="term" value="C:cell outer membrane"/>
    <property type="evidence" value="ECO:0007669"/>
    <property type="project" value="UniProtKB-SubCell"/>
</dbReference>
<dbReference type="Gene3D" id="3.30.160.150">
    <property type="entry name" value="Lipoprotein like domain"/>
    <property type="match status" value="1"/>
</dbReference>
<dbReference type="EMBL" id="JACRUP010000001">
    <property type="protein sequence ID" value="MBC5849773.1"/>
    <property type="molecule type" value="Genomic_DNA"/>
</dbReference>
<dbReference type="PANTHER" id="PTHR38098">
    <property type="entry name" value="LPS-ASSEMBLY LIPOPROTEIN LPTE"/>
    <property type="match status" value="1"/>
</dbReference>
<dbReference type="RefSeq" id="WP_004395721.1">
    <property type="nucleotide sequence ID" value="NZ_CAWQCN010000001.1"/>
</dbReference>
<evidence type="ECO:0000256" key="4">
    <source>
        <dbReference type="ARBA" id="ARBA00023237"/>
    </source>
</evidence>
<evidence type="ECO:0000256" key="5">
    <source>
        <dbReference type="ARBA" id="ARBA00023288"/>
    </source>
</evidence>
<organism evidence="8 9">
    <name type="scientific">Vibrio metschnikovii</name>
    <dbReference type="NCBI Taxonomy" id="28172"/>
    <lineage>
        <taxon>Bacteria</taxon>
        <taxon>Pseudomonadati</taxon>
        <taxon>Pseudomonadota</taxon>
        <taxon>Gammaproteobacteria</taxon>
        <taxon>Vibrionales</taxon>
        <taxon>Vibrionaceae</taxon>
        <taxon>Vibrio</taxon>
    </lineage>
</organism>
<feature type="compositionally biased region" description="Polar residues" evidence="7">
    <location>
        <begin position="180"/>
        <end position="197"/>
    </location>
</feature>
<keyword evidence="2 6" id="KW-0472">Membrane</keyword>
<dbReference type="GO" id="GO:0001530">
    <property type="term" value="F:lipopolysaccharide binding"/>
    <property type="evidence" value="ECO:0007669"/>
    <property type="project" value="TreeGrafter"/>
</dbReference>
<dbReference type="GO" id="GO:0015920">
    <property type="term" value="P:lipopolysaccharide transport"/>
    <property type="evidence" value="ECO:0007669"/>
    <property type="project" value="TreeGrafter"/>
</dbReference>
<evidence type="ECO:0000256" key="3">
    <source>
        <dbReference type="ARBA" id="ARBA00023139"/>
    </source>
</evidence>
<protein>
    <recommendedName>
        <fullName evidence="6">LPS-assembly lipoprotein LptE</fullName>
    </recommendedName>
</protein>
<dbReference type="OrthoDB" id="5801564at2"/>
<accession>A0A9X0R6G3</accession>
<evidence type="ECO:0000256" key="7">
    <source>
        <dbReference type="SAM" id="MobiDB-lite"/>
    </source>
</evidence>
<dbReference type="AlphaFoldDB" id="A0A9X0R6G3"/>
<sequence>MRFILPVTTRPLLILLLIASTFLAGCGFHLRGDYDIPEELSMMSLTSNDQYSTLTRLVKGQLRMNEIQLVEPASNVANLHLNGESLSERTLSLYQNTRAAEKELTFNTSYRVTIPEVGTRTFSTSVTRSYLDNPLTALAKSAEREMIVDEMRKLAASQIIRQMARLKASIPNGNFEETDSNVQTQSELDNSNTINML</sequence>
<reference evidence="8" key="1">
    <citation type="submission" date="2020-08" db="EMBL/GenBank/DDBJ databases">
        <title>Genome Sequencing and Pan-Genome Analysis of Migratory bird Vibrio Strains, Inner Mongolia.</title>
        <authorList>
            <person name="Zheng L."/>
        </authorList>
    </citation>
    <scope>NUCLEOTIDE SEQUENCE</scope>
    <source>
        <strain evidence="8">M13F</strain>
    </source>
</reference>
<dbReference type="Proteomes" id="UP000615796">
    <property type="component" value="Unassembled WGS sequence"/>
</dbReference>
<keyword evidence="3 6" id="KW-0564">Palmitate</keyword>
<dbReference type="HAMAP" id="MF_01186">
    <property type="entry name" value="LPS_assembly_LptE"/>
    <property type="match status" value="1"/>
</dbReference>
<dbReference type="Pfam" id="PF04390">
    <property type="entry name" value="LptE"/>
    <property type="match status" value="1"/>
</dbReference>
<comment type="subcellular location">
    <subcellularLocation>
        <location evidence="6">Cell outer membrane</location>
        <topology evidence="6">Lipid-anchor</topology>
    </subcellularLocation>
</comment>
<name>A0A9X0R6G3_VIBME</name>
<feature type="region of interest" description="Disordered" evidence="7">
    <location>
        <begin position="175"/>
        <end position="197"/>
    </location>
</feature>
<dbReference type="GO" id="GO:0043165">
    <property type="term" value="P:Gram-negative-bacterium-type cell outer membrane assembly"/>
    <property type="evidence" value="ECO:0007669"/>
    <property type="project" value="UniProtKB-UniRule"/>
</dbReference>
<proteinExistence type="inferred from homology"/>
<keyword evidence="4 6" id="KW-0998">Cell outer membrane</keyword>
<dbReference type="PROSITE" id="PS51257">
    <property type="entry name" value="PROKAR_LIPOPROTEIN"/>
    <property type="match status" value="1"/>
</dbReference>
<evidence type="ECO:0000256" key="1">
    <source>
        <dbReference type="ARBA" id="ARBA00022729"/>
    </source>
</evidence>
<comment type="caution">
    <text evidence="8">The sequence shown here is derived from an EMBL/GenBank/DDBJ whole genome shotgun (WGS) entry which is preliminary data.</text>
</comment>
<comment type="function">
    <text evidence="6">Together with LptD, is involved in the assembly of lipopolysaccharide (LPS) at the surface of the outer membrane. Required for the proper assembly of LptD. Binds LPS and may serve as the LPS recognition site at the outer membrane.</text>
</comment>
<evidence type="ECO:0000256" key="6">
    <source>
        <dbReference type="HAMAP-Rule" id="MF_01186"/>
    </source>
</evidence>
<gene>
    <name evidence="6" type="primary">lptE</name>
    <name evidence="8" type="ORF">H8Q88_02220</name>
</gene>
<comment type="subunit">
    <text evidence="6">Component of the lipopolysaccharide transport and assembly complex. Interacts with LptD.</text>
</comment>
<evidence type="ECO:0000256" key="2">
    <source>
        <dbReference type="ARBA" id="ARBA00023136"/>
    </source>
</evidence>